<name>A0A5J4UUK7_9EUKA</name>
<evidence type="ECO:0000313" key="2">
    <source>
        <dbReference type="Proteomes" id="UP000324800"/>
    </source>
</evidence>
<evidence type="ECO:0000313" key="1">
    <source>
        <dbReference type="EMBL" id="KAA6374088.1"/>
    </source>
</evidence>
<evidence type="ECO:0008006" key="3">
    <source>
        <dbReference type="Google" id="ProtNLM"/>
    </source>
</evidence>
<reference evidence="1 2" key="1">
    <citation type="submission" date="2019-03" db="EMBL/GenBank/DDBJ databases">
        <title>Single cell metagenomics reveals metabolic interactions within the superorganism composed of flagellate Streblomastix strix and complex community of Bacteroidetes bacteria on its surface.</title>
        <authorList>
            <person name="Treitli S.C."/>
            <person name="Kolisko M."/>
            <person name="Husnik F."/>
            <person name="Keeling P."/>
            <person name="Hampl V."/>
        </authorList>
    </citation>
    <scope>NUCLEOTIDE SEQUENCE [LARGE SCALE GENOMIC DNA]</scope>
    <source>
        <strain evidence="1">ST1C</strain>
    </source>
</reference>
<protein>
    <recommendedName>
        <fullName evidence="3">Major capsid protein</fullName>
    </recommendedName>
</protein>
<accession>A0A5J4UUK7</accession>
<sequence length="648" mass="72226">MQHSDYISGYMAMGEVLKTMSIHPQSFTISKQEFFDQPLTQLTSGGVKYTRAPLAARGSATCSMVQTCQVNWTIKIPANTLAIQLNRIAAAAVADNATASAITNFNALNDITADQTVPMTAALPGGQGYATTETLRFWLGFSTACGPFNQFAICKDSTKLWDTSIYAREQAIISANSLSDLCTNNSVSVSPLESIIQGKRHCGVFIDVPLSAINTAATTTTYYYRIPNDIVFSGVLDLNQLNPIFNSFPVLTRNYASLYLQLWMQDFLQDLKVVWLNKTDALLNTHLAYQMIPPEKPDIIYLLNRVLDVVSTDGTPVHTNVYTYGKFSARIVNMKGAANNATKPQNTISQIQDAVFTKLEIQNVCFNVENEDAIIQLIQNQKIINFPTQVLRSQSSNFPFNNFGIESGSLQSIMSFSNIKAMFMTFAMPQYPTWFFPVLFHNFDLVIDQRHVIPAPYEALTQAVNGQMFDCFVDQDVVSAPSDLYHSLTFENKNINDQSDFYGHASGTVLTTDNIFYSTTLFNGTKETKTLYPNKYMLAWKLATDDSFMRGYNSSKISARTNIQVILHGNLVRGINDTRFIKPDQKQNNFVEFCGTRAYPDPVEVGLTPITHYLCDAIVRVMFDDNPDPQVLSLEVIGEMGGSMIRNG</sequence>
<proteinExistence type="predicted"/>
<dbReference type="AlphaFoldDB" id="A0A5J4UUK7"/>
<dbReference type="Proteomes" id="UP000324800">
    <property type="component" value="Unassembled WGS sequence"/>
</dbReference>
<comment type="caution">
    <text evidence="1">The sequence shown here is derived from an EMBL/GenBank/DDBJ whole genome shotgun (WGS) entry which is preliminary data.</text>
</comment>
<gene>
    <name evidence="1" type="ORF">EZS28_030384</name>
</gene>
<organism evidence="1 2">
    <name type="scientific">Streblomastix strix</name>
    <dbReference type="NCBI Taxonomy" id="222440"/>
    <lineage>
        <taxon>Eukaryota</taxon>
        <taxon>Metamonada</taxon>
        <taxon>Preaxostyla</taxon>
        <taxon>Oxymonadida</taxon>
        <taxon>Streblomastigidae</taxon>
        <taxon>Streblomastix</taxon>
    </lineage>
</organism>
<dbReference type="EMBL" id="SNRW01012238">
    <property type="protein sequence ID" value="KAA6374088.1"/>
    <property type="molecule type" value="Genomic_DNA"/>
</dbReference>